<dbReference type="AlphaFoldDB" id="A0A1Y2BLR1"/>
<proteinExistence type="predicted"/>
<feature type="region of interest" description="Disordered" evidence="1">
    <location>
        <begin position="159"/>
        <end position="199"/>
    </location>
</feature>
<dbReference type="Proteomes" id="UP000193986">
    <property type="component" value="Unassembled WGS sequence"/>
</dbReference>
<dbReference type="InParanoid" id="A0A1Y2BLR1"/>
<organism evidence="2 3">
    <name type="scientific">Naematelia encephala</name>
    <dbReference type="NCBI Taxonomy" id="71784"/>
    <lineage>
        <taxon>Eukaryota</taxon>
        <taxon>Fungi</taxon>
        <taxon>Dikarya</taxon>
        <taxon>Basidiomycota</taxon>
        <taxon>Agaricomycotina</taxon>
        <taxon>Tremellomycetes</taxon>
        <taxon>Tremellales</taxon>
        <taxon>Naemateliaceae</taxon>
        <taxon>Naematelia</taxon>
    </lineage>
</organism>
<comment type="caution">
    <text evidence="2">The sequence shown here is derived from an EMBL/GenBank/DDBJ whole genome shotgun (WGS) entry which is preliminary data.</text>
</comment>
<keyword evidence="3" id="KW-1185">Reference proteome</keyword>
<accession>A0A1Y2BLR1</accession>
<dbReference type="EMBL" id="MCFC01000001">
    <property type="protein sequence ID" value="ORY35671.1"/>
    <property type="molecule type" value="Genomic_DNA"/>
</dbReference>
<gene>
    <name evidence="2" type="ORF">BCR39DRAFT_511429</name>
</gene>
<evidence type="ECO:0000256" key="1">
    <source>
        <dbReference type="SAM" id="MobiDB-lite"/>
    </source>
</evidence>
<protein>
    <submittedName>
        <fullName evidence="2">Uncharacterized protein</fullName>
    </submittedName>
</protein>
<feature type="compositionally biased region" description="Gly residues" evidence="1">
    <location>
        <begin position="179"/>
        <end position="190"/>
    </location>
</feature>
<name>A0A1Y2BLR1_9TREE</name>
<sequence>MRLRTHIFCLEEERRSLCKSSELTSDPPLKALLKGDTRDRIRWNDLLLLSESGCLVFDSFYISLAFSIKTITMSSTDQSVAFTLLTQSSTAEARDALLQICETSQLNGRQLDIAAGLIPVLEQVLSKYVSSAEIRKPGSQQCSVLDRVLSKYISSADIREPGSTETMGDGDGTQTVGTPTGGRETGGTETGGTETAEKGTRTFSYMPEDYPLKTKRYSITEFPAKSPEHRTTLFALAVSCFPDASIVADSADILSHSPNEEDESRVVSNLLEASYRIVEYGREYLLHSDFELVNPSDISSRVSLSAQGETSAPRETR</sequence>
<evidence type="ECO:0000313" key="3">
    <source>
        <dbReference type="Proteomes" id="UP000193986"/>
    </source>
</evidence>
<evidence type="ECO:0000313" key="2">
    <source>
        <dbReference type="EMBL" id="ORY35671.1"/>
    </source>
</evidence>
<reference evidence="2 3" key="1">
    <citation type="submission" date="2016-07" db="EMBL/GenBank/DDBJ databases">
        <title>Pervasive Adenine N6-methylation of Active Genes in Fungi.</title>
        <authorList>
            <consortium name="DOE Joint Genome Institute"/>
            <person name="Mondo S.J."/>
            <person name="Dannebaum R.O."/>
            <person name="Kuo R.C."/>
            <person name="Labutti K."/>
            <person name="Haridas S."/>
            <person name="Kuo A."/>
            <person name="Salamov A."/>
            <person name="Ahrendt S.R."/>
            <person name="Lipzen A."/>
            <person name="Sullivan W."/>
            <person name="Andreopoulos W.B."/>
            <person name="Clum A."/>
            <person name="Lindquist E."/>
            <person name="Daum C."/>
            <person name="Ramamoorthy G.K."/>
            <person name="Gryganskyi A."/>
            <person name="Culley D."/>
            <person name="Magnuson J.K."/>
            <person name="James T.Y."/>
            <person name="O'Malley M.A."/>
            <person name="Stajich J.E."/>
            <person name="Spatafora J.W."/>
            <person name="Visel A."/>
            <person name="Grigoriev I.V."/>
        </authorList>
    </citation>
    <scope>NUCLEOTIDE SEQUENCE [LARGE SCALE GENOMIC DNA]</scope>
    <source>
        <strain evidence="2 3">68-887.2</strain>
    </source>
</reference>